<evidence type="ECO:0000313" key="2">
    <source>
        <dbReference type="EMBL" id="MFF0499780.1"/>
    </source>
</evidence>
<reference evidence="2 3" key="1">
    <citation type="submission" date="2024-10" db="EMBL/GenBank/DDBJ databases">
        <title>The Natural Products Discovery Center: Release of the First 8490 Sequenced Strains for Exploring Actinobacteria Biosynthetic Diversity.</title>
        <authorList>
            <person name="Kalkreuter E."/>
            <person name="Kautsar S.A."/>
            <person name="Yang D."/>
            <person name="Bader C.D."/>
            <person name="Teijaro C.N."/>
            <person name="Fluegel L."/>
            <person name="Davis C.M."/>
            <person name="Simpson J.R."/>
            <person name="Lauterbach L."/>
            <person name="Steele A.D."/>
            <person name="Gui C."/>
            <person name="Meng S."/>
            <person name="Li G."/>
            <person name="Viehrig K."/>
            <person name="Ye F."/>
            <person name="Su P."/>
            <person name="Kiefer A.F."/>
            <person name="Nichols A."/>
            <person name="Cepeda A.J."/>
            <person name="Yan W."/>
            <person name="Fan B."/>
            <person name="Jiang Y."/>
            <person name="Adhikari A."/>
            <person name="Zheng C.-J."/>
            <person name="Schuster L."/>
            <person name="Cowan T.M."/>
            <person name="Smanski M.J."/>
            <person name="Chevrette M.G."/>
            <person name="De Carvalho L.P.S."/>
            <person name="Shen B."/>
        </authorList>
    </citation>
    <scope>NUCLEOTIDE SEQUENCE [LARGE SCALE GENOMIC DNA]</scope>
    <source>
        <strain evidence="2 3">NPDC004119</strain>
    </source>
</reference>
<dbReference type="RefSeq" id="WP_387398515.1">
    <property type="nucleotide sequence ID" value="NZ_JBIAMT010000005.1"/>
</dbReference>
<sequence>MSFGARTIRLAAAPVLLTVGSRWVARCWRTVVAVRVLRAVETGSVVNSGSATPAGGTNHKQLRERRPASRQEGISHEEDNA</sequence>
<dbReference type="EMBL" id="JBIAMT010000005">
    <property type="protein sequence ID" value="MFF0499780.1"/>
    <property type="molecule type" value="Genomic_DNA"/>
</dbReference>
<evidence type="ECO:0000313" key="3">
    <source>
        <dbReference type="Proteomes" id="UP001601442"/>
    </source>
</evidence>
<accession>A0ABW6P9D4</accession>
<evidence type="ECO:0000256" key="1">
    <source>
        <dbReference type="SAM" id="MobiDB-lite"/>
    </source>
</evidence>
<gene>
    <name evidence="2" type="ORF">ACFYU5_25505</name>
</gene>
<comment type="caution">
    <text evidence="2">The sequence shown here is derived from an EMBL/GenBank/DDBJ whole genome shotgun (WGS) entry which is preliminary data.</text>
</comment>
<evidence type="ECO:0008006" key="4">
    <source>
        <dbReference type="Google" id="ProtNLM"/>
    </source>
</evidence>
<feature type="region of interest" description="Disordered" evidence="1">
    <location>
        <begin position="45"/>
        <end position="81"/>
    </location>
</feature>
<keyword evidence="3" id="KW-1185">Reference proteome</keyword>
<name>A0ABW6P9D4_9NOCA</name>
<feature type="compositionally biased region" description="Basic and acidic residues" evidence="1">
    <location>
        <begin position="64"/>
        <end position="81"/>
    </location>
</feature>
<dbReference type="Proteomes" id="UP001601442">
    <property type="component" value="Unassembled WGS sequence"/>
</dbReference>
<protein>
    <recommendedName>
        <fullName evidence="4">Secreted protein</fullName>
    </recommendedName>
</protein>
<proteinExistence type="predicted"/>
<organism evidence="2 3">
    <name type="scientific">Nocardia aobensis</name>
    <dbReference type="NCBI Taxonomy" id="257277"/>
    <lineage>
        <taxon>Bacteria</taxon>
        <taxon>Bacillati</taxon>
        <taxon>Actinomycetota</taxon>
        <taxon>Actinomycetes</taxon>
        <taxon>Mycobacteriales</taxon>
        <taxon>Nocardiaceae</taxon>
        <taxon>Nocardia</taxon>
    </lineage>
</organism>